<sequence length="181" mass="20948">MKGDWLYTLRERFTSDDSKAWSRYLAFSRFDHLTELITLDSMMCPDLIESLSPDDWEQNVQEDYRTTLFYHGEYLENRQPIDPLHQQVLAVCERPNGTEKLPASYMLCGYDLMDECFDNSPLTNCGPMPEMFSPSIVNPYGLLPELTLANEIRDKMRRLQPNDPHLGSCEVWAIARVEASA</sequence>
<dbReference type="OrthoDB" id="571704at2"/>
<proteinExistence type="predicted"/>
<comment type="caution">
    <text evidence="1">The sequence shown here is derived from an EMBL/GenBank/DDBJ whole genome shotgun (WGS) entry which is preliminary data.</text>
</comment>
<organism evidence="1 2">
    <name type="scientific">Botrimarina colliarenosi</name>
    <dbReference type="NCBI Taxonomy" id="2528001"/>
    <lineage>
        <taxon>Bacteria</taxon>
        <taxon>Pseudomonadati</taxon>
        <taxon>Planctomycetota</taxon>
        <taxon>Planctomycetia</taxon>
        <taxon>Pirellulales</taxon>
        <taxon>Lacipirellulaceae</taxon>
        <taxon>Botrimarina</taxon>
    </lineage>
</organism>
<dbReference type="RefSeq" id="WP_146443164.1">
    <property type="nucleotide sequence ID" value="NZ_SJPR01000001.1"/>
</dbReference>
<evidence type="ECO:0000313" key="2">
    <source>
        <dbReference type="Proteomes" id="UP000317421"/>
    </source>
</evidence>
<evidence type="ECO:0000313" key="1">
    <source>
        <dbReference type="EMBL" id="TWT99831.1"/>
    </source>
</evidence>
<dbReference type="AlphaFoldDB" id="A0A5C6ALC7"/>
<gene>
    <name evidence="1" type="ORF">Pla108_07740</name>
</gene>
<name>A0A5C6ALC7_9BACT</name>
<accession>A0A5C6ALC7</accession>
<keyword evidence="2" id="KW-1185">Reference proteome</keyword>
<dbReference type="Proteomes" id="UP000317421">
    <property type="component" value="Unassembled WGS sequence"/>
</dbReference>
<protein>
    <submittedName>
        <fullName evidence="1">Uncharacterized protein</fullName>
    </submittedName>
</protein>
<dbReference type="EMBL" id="SJPR01000001">
    <property type="protein sequence ID" value="TWT99831.1"/>
    <property type="molecule type" value="Genomic_DNA"/>
</dbReference>
<reference evidence="1 2" key="1">
    <citation type="submission" date="2019-02" db="EMBL/GenBank/DDBJ databases">
        <title>Deep-cultivation of Planctomycetes and their phenomic and genomic characterization uncovers novel biology.</title>
        <authorList>
            <person name="Wiegand S."/>
            <person name="Jogler M."/>
            <person name="Boedeker C."/>
            <person name="Pinto D."/>
            <person name="Vollmers J."/>
            <person name="Rivas-Marin E."/>
            <person name="Kohn T."/>
            <person name="Peeters S.H."/>
            <person name="Heuer A."/>
            <person name="Rast P."/>
            <person name="Oberbeckmann S."/>
            <person name="Bunk B."/>
            <person name="Jeske O."/>
            <person name="Meyerdierks A."/>
            <person name="Storesund J.E."/>
            <person name="Kallscheuer N."/>
            <person name="Luecker S."/>
            <person name="Lage O.M."/>
            <person name="Pohl T."/>
            <person name="Merkel B.J."/>
            <person name="Hornburger P."/>
            <person name="Mueller R.-W."/>
            <person name="Bruemmer F."/>
            <person name="Labrenz M."/>
            <person name="Spormann A.M."/>
            <person name="Op Den Camp H."/>
            <person name="Overmann J."/>
            <person name="Amann R."/>
            <person name="Jetten M.S.M."/>
            <person name="Mascher T."/>
            <person name="Medema M.H."/>
            <person name="Devos D.P."/>
            <person name="Kaster A.-K."/>
            <person name="Ovreas L."/>
            <person name="Rohde M."/>
            <person name="Galperin M.Y."/>
            <person name="Jogler C."/>
        </authorList>
    </citation>
    <scope>NUCLEOTIDE SEQUENCE [LARGE SCALE GENOMIC DNA]</scope>
    <source>
        <strain evidence="1 2">Pla108</strain>
    </source>
</reference>